<feature type="transmembrane region" description="Helical" evidence="7">
    <location>
        <begin position="223"/>
        <end position="242"/>
    </location>
</feature>
<dbReference type="PANTHER" id="PTHR42920">
    <property type="entry name" value="OS03G0707200 PROTEIN-RELATED"/>
    <property type="match status" value="1"/>
</dbReference>
<evidence type="ECO:0000256" key="1">
    <source>
        <dbReference type="ARBA" id="ARBA00004651"/>
    </source>
</evidence>
<evidence type="ECO:0000259" key="8">
    <source>
        <dbReference type="Pfam" id="PF00892"/>
    </source>
</evidence>
<proteinExistence type="inferred from homology"/>
<name>A0A6P6XI85_COFAR</name>
<dbReference type="InterPro" id="IPR051258">
    <property type="entry name" value="Diverse_Substrate_Transporter"/>
</dbReference>
<dbReference type="Pfam" id="PF00892">
    <property type="entry name" value="EamA"/>
    <property type="match status" value="2"/>
</dbReference>
<reference evidence="10" key="2">
    <citation type="submission" date="2025-08" db="UniProtKB">
        <authorList>
            <consortium name="RefSeq"/>
        </authorList>
    </citation>
    <scope>IDENTIFICATION</scope>
    <source>
        <tissue evidence="10">Leaves</tissue>
    </source>
</reference>
<feature type="transmembrane region" description="Helical" evidence="7">
    <location>
        <begin position="166"/>
        <end position="185"/>
    </location>
</feature>
<dbReference type="Proteomes" id="UP001652660">
    <property type="component" value="Chromosome 4c"/>
</dbReference>
<dbReference type="RefSeq" id="XP_027126929.2">
    <property type="nucleotide sequence ID" value="XM_027271128.2"/>
</dbReference>
<organism evidence="9 10">
    <name type="scientific">Coffea arabica</name>
    <name type="common">Arabian coffee</name>
    <dbReference type="NCBI Taxonomy" id="13443"/>
    <lineage>
        <taxon>Eukaryota</taxon>
        <taxon>Viridiplantae</taxon>
        <taxon>Streptophyta</taxon>
        <taxon>Embryophyta</taxon>
        <taxon>Tracheophyta</taxon>
        <taxon>Spermatophyta</taxon>
        <taxon>Magnoliopsida</taxon>
        <taxon>eudicotyledons</taxon>
        <taxon>Gunneridae</taxon>
        <taxon>Pentapetalae</taxon>
        <taxon>asterids</taxon>
        <taxon>lamiids</taxon>
        <taxon>Gentianales</taxon>
        <taxon>Rubiaceae</taxon>
        <taxon>Ixoroideae</taxon>
        <taxon>Gardenieae complex</taxon>
        <taxon>Bertiereae - Coffeeae clade</taxon>
        <taxon>Coffeeae</taxon>
        <taxon>Coffea</taxon>
    </lineage>
</organism>
<feature type="domain" description="EamA" evidence="8">
    <location>
        <begin position="138"/>
        <end position="262"/>
    </location>
</feature>
<feature type="transmembrane region" description="Helical" evidence="7">
    <location>
        <begin position="136"/>
        <end position="154"/>
    </location>
</feature>
<keyword evidence="9" id="KW-1185">Reference proteome</keyword>
<sequence>MPYFSTWRASRDTAAAATISCYLNSYGIRKISHLKVYSYSDPSSSSSNPSSSSSSSSSSSVHSCSAASRKILAERSSRSGRNFDGAFSIIETETCKVETKTKSNESSKGPSKIKANKSSIRRRPLWRKLLFGSKKFRSIILLNVVSVVYASNILVVKETEAFMDPAAFSAVRFAVSAIPFLPFVFRARNDAQTRKAGMELGLWISLGYLIEALGLLTAEAGRASFLSLFTVIVVPLLESMLGTIVPARTWFGILMSVVGLGLLECSGSPPNVGDLLNFLSAIFFGIHTLRTEHISRSTRKENFIALLGYEVSVVALLSAIWCLIGGSFDGFQYTENVSWTWALVWDWMVTFPWIPTLYTGVFSTGLCLWAEMAAMRDVSATETAVIYGLEPIWGAGFAWFLLGERWGTAGWIGAALILGGSLSVQMNEYLPNEFRKVGKNDEKLNLLTIPDNQGKRNTNLSASPVVVRSKDVIDVLKK</sequence>
<dbReference type="SUPFAM" id="SSF103481">
    <property type="entry name" value="Multidrug resistance efflux transporter EmrE"/>
    <property type="match status" value="1"/>
</dbReference>
<protein>
    <submittedName>
        <fullName evidence="10">Uncharacterized protein isoform X1</fullName>
    </submittedName>
</protein>
<feature type="transmembrane region" description="Helical" evidence="7">
    <location>
        <begin position="303"/>
        <end position="328"/>
    </location>
</feature>
<dbReference type="OrthoDB" id="2017960at2759"/>
<evidence type="ECO:0000256" key="4">
    <source>
        <dbReference type="ARBA" id="ARBA00022692"/>
    </source>
</evidence>
<dbReference type="InterPro" id="IPR037185">
    <property type="entry name" value="EmrE-like"/>
</dbReference>
<evidence type="ECO:0000256" key="6">
    <source>
        <dbReference type="ARBA" id="ARBA00023136"/>
    </source>
</evidence>
<gene>
    <name evidence="10" type="primary">LOC113743060</name>
</gene>
<comment type="similarity">
    <text evidence="2">Belongs to the drug/metabolite transporter (DMT) superfamily. Plant drug/metabolite exporter (P-DME) (TC 2.A.7.4) family.</text>
</comment>
<comment type="subcellular location">
    <subcellularLocation>
        <location evidence="1">Cell membrane</location>
        <topology evidence="1">Multi-pass membrane protein</topology>
    </subcellularLocation>
</comment>
<dbReference type="InterPro" id="IPR000620">
    <property type="entry name" value="EamA_dom"/>
</dbReference>
<keyword evidence="3" id="KW-1003">Cell membrane</keyword>
<feature type="transmembrane region" description="Helical" evidence="7">
    <location>
        <begin position="348"/>
        <end position="372"/>
    </location>
</feature>
<evidence type="ECO:0000256" key="5">
    <source>
        <dbReference type="ARBA" id="ARBA00022989"/>
    </source>
</evidence>
<reference evidence="9" key="1">
    <citation type="journal article" date="2025" name="Foods">
        <title>Unveiling the Microbial Signatures of Arabica Coffee Cherries: Insights into Ripeness Specific Diversity, Functional Traits, and Implications for Quality and Safety.</title>
        <authorList>
            <consortium name="RefSeq"/>
            <person name="Tenea G.N."/>
            <person name="Cifuentes V."/>
            <person name="Reyes P."/>
            <person name="Cevallos-Vallejos M."/>
        </authorList>
    </citation>
    <scope>NUCLEOTIDE SEQUENCE [LARGE SCALE GENOMIC DNA]</scope>
</reference>
<accession>A0A6P6XI85</accession>
<dbReference type="PANTHER" id="PTHR42920:SF10">
    <property type="entry name" value="EAMA DOMAIN-CONTAINING PROTEIN"/>
    <property type="match status" value="1"/>
</dbReference>
<dbReference type="GO" id="GO:0005886">
    <property type="term" value="C:plasma membrane"/>
    <property type="evidence" value="ECO:0007669"/>
    <property type="project" value="UniProtKB-SubCell"/>
</dbReference>
<feature type="transmembrane region" description="Helical" evidence="7">
    <location>
        <begin position="197"/>
        <end position="217"/>
    </location>
</feature>
<evidence type="ECO:0000313" key="10">
    <source>
        <dbReference type="RefSeq" id="XP_027126929.2"/>
    </source>
</evidence>
<evidence type="ECO:0000256" key="3">
    <source>
        <dbReference type="ARBA" id="ARBA00022475"/>
    </source>
</evidence>
<dbReference type="GeneID" id="113743060"/>
<feature type="transmembrane region" description="Helical" evidence="7">
    <location>
        <begin position="384"/>
        <end position="402"/>
    </location>
</feature>
<dbReference type="AlphaFoldDB" id="A0A6P6XI85"/>
<keyword evidence="4 7" id="KW-0812">Transmembrane</keyword>
<feature type="transmembrane region" description="Helical" evidence="7">
    <location>
        <begin position="408"/>
        <end position="426"/>
    </location>
</feature>
<feature type="domain" description="EamA" evidence="8">
    <location>
        <begin position="273"/>
        <end position="422"/>
    </location>
</feature>
<evidence type="ECO:0000313" key="9">
    <source>
        <dbReference type="Proteomes" id="UP001652660"/>
    </source>
</evidence>
<keyword evidence="5 7" id="KW-1133">Transmembrane helix</keyword>
<evidence type="ECO:0000256" key="7">
    <source>
        <dbReference type="SAM" id="Phobius"/>
    </source>
</evidence>
<keyword evidence="6 7" id="KW-0472">Membrane</keyword>
<evidence type="ECO:0000256" key="2">
    <source>
        <dbReference type="ARBA" id="ARBA00007635"/>
    </source>
</evidence>